<dbReference type="KEGG" id="laca:LAC1533_1136"/>
<dbReference type="RefSeq" id="WP_079579083.1">
    <property type="nucleotide sequence ID" value="NZ_LT630287.1"/>
</dbReference>
<dbReference type="InterPro" id="IPR009319">
    <property type="entry name" value="Phage_A118_VSP1"/>
</dbReference>
<evidence type="ECO:0000313" key="2">
    <source>
        <dbReference type="Proteomes" id="UP000190935"/>
    </source>
</evidence>
<dbReference type="Pfam" id="PF06152">
    <property type="entry name" value="Phage_min_cap2"/>
    <property type="match status" value="1"/>
</dbReference>
<reference evidence="2" key="1">
    <citation type="submission" date="2016-11" db="EMBL/GenBank/DDBJ databases">
        <authorList>
            <person name="Papadimitriou K."/>
        </authorList>
    </citation>
    <scope>NUCLEOTIDE SEQUENCE [LARGE SCALE GENOMIC DNA]</scope>
    <source>
        <strain evidence="2">ACA-DC 1533</strain>
    </source>
</reference>
<dbReference type="GO" id="GO:0005198">
    <property type="term" value="F:structural molecule activity"/>
    <property type="evidence" value="ECO:0007669"/>
    <property type="project" value="InterPro"/>
</dbReference>
<dbReference type="GeneID" id="95349236"/>
<protein>
    <submittedName>
        <fullName evidence="1">Phage minor capsid protein</fullName>
    </submittedName>
</protein>
<organism evidence="1 2">
    <name type="scientific">Ligilactobacillus acidipiscis</name>
    <dbReference type="NCBI Taxonomy" id="89059"/>
    <lineage>
        <taxon>Bacteria</taxon>
        <taxon>Bacillati</taxon>
        <taxon>Bacillota</taxon>
        <taxon>Bacilli</taxon>
        <taxon>Lactobacillales</taxon>
        <taxon>Lactobacillaceae</taxon>
        <taxon>Ligilactobacillus</taxon>
    </lineage>
</organism>
<dbReference type="Proteomes" id="UP000190935">
    <property type="component" value="Chromosome I"/>
</dbReference>
<dbReference type="EMBL" id="LT630287">
    <property type="protein sequence ID" value="SFV40556.1"/>
    <property type="molecule type" value="Genomic_DNA"/>
</dbReference>
<accession>A0A1K1KP06</accession>
<proteinExistence type="predicted"/>
<name>A0A1K1KP06_9LACO</name>
<gene>
    <name evidence="1" type="ORF">LAC1533_1136</name>
</gene>
<dbReference type="AlphaFoldDB" id="A0A1K1KP06"/>
<evidence type="ECO:0000313" key="1">
    <source>
        <dbReference type="EMBL" id="SFV40556.1"/>
    </source>
</evidence>
<sequence length="380" mass="44041">MTKKITMSQMNHQANKIADNYTRLQQELFYLLIDATKDTRSLLMDREHPLAWRFAMLQKMGGLTEEVVRMVAKTVNMSEQQIKSLIEDNGLQIAQQMNGQLANILQQKDKPISSTQRQIIKSYAHQAFLDIDNNVNQTLLTTNYGENAAMRTFQDIVNRTTLDIQTGRKTPQRALTDNIMQWQDKGMKTSLIDKGGHQWSLEGYTRTVLTSTSSRVFNDVRIQSMKDFDTVLATMTSHPAAREACSHIQGKVVCLVPTSDSRYMRAYPSIYDYGYGEPAGTMGINCQHYPYIKGVSHNFQEQYNPREARQKMDVQQKQRYYERSIRHQKEKLKMANKLGDEKAQRKLKTSIRGYQSKLRDIVKDNDFLNRQYGRERIVNK</sequence>